<keyword evidence="6 10" id="KW-0347">Helicase</keyword>
<dbReference type="Proteomes" id="UP000281549">
    <property type="component" value="Unassembled WGS sequence"/>
</dbReference>
<evidence type="ECO:0000256" key="6">
    <source>
        <dbReference type="ARBA" id="ARBA00022806"/>
    </source>
</evidence>
<evidence type="ECO:0000256" key="4">
    <source>
        <dbReference type="ARBA" id="ARBA00022741"/>
    </source>
</evidence>
<comment type="function">
    <text evidence="10">Acts as component of the MCM2-7 complex (MCM complex) which is the replicative helicase essential for 'once per cell cycle' DNA replication initiation and elongation in eukaryotic cells. The active ATPase sites in the MCM2-7 ring are formed through the interaction surfaces of two neighboring subunits such that a critical structure of a conserved arginine finger motif is provided in trans relative to the ATP-binding site of the Walker A box of the adjacent subunit. The six ATPase active sites, however, are likely to contribute differentially to the complex helicase activity.</text>
</comment>
<dbReference type="GO" id="GO:0043596">
    <property type="term" value="C:nuclear replication fork"/>
    <property type="evidence" value="ECO:0007669"/>
    <property type="project" value="UniProtKB-ARBA"/>
</dbReference>
<dbReference type="InterPro" id="IPR033762">
    <property type="entry name" value="MCM_OB"/>
</dbReference>
<dbReference type="EC" id="3.6.4.12" evidence="10"/>
<evidence type="ECO:0000256" key="1">
    <source>
        <dbReference type="ARBA" id="ARBA00004123"/>
    </source>
</evidence>
<evidence type="ECO:0000313" key="13">
    <source>
        <dbReference type="EMBL" id="RKP16705.1"/>
    </source>
</evidence>
<dbReference type="GO" id="GO:0000727">
    <property type="term" value="P:double-strand break repair via break-induced replication"/>
    <property type="evidence" value="ECO:0007669"/>
    <property type="project" value="TreeGrafter"/>
</dbReference>
<comment type="similarity">
    <text evidence="2 10">Belongs to the MCM family.</text>
</comment>
<dbReference type="GO" id="GO:0006279">
    <property type="term" value="P:premeiotic DNA replication"/>
    <property type="evidence" value="ECO:0007669"/>
    <property type="project" value="UniProtKB-ARBA"/>
</dbReference>
<reference evidence="14" key="1">
    <citation type="journal article" date="2018" name="Nat. Microbiol.">
        <title>Leveraging single-cell genomics to expand the fungal tree of life.</title>
        <authorList>
            <person name="Ahrendt S.R."/>
            <person name="Quandt C.A."/>
            <person name="Ciobanu D."/>
            <person name="Clum A."/>
            <person name="Salamov A."/>
            <person name="Andreopoulos B."/>
            <person name="Cheng J.F."/>
            <person name="Woyke T."/>
            <person name="Pelin A."/>
            <person name="Henrissat B."/>
            <person name="Reynolds N.K."/>
            <person name="Benny G.L."/>
            <person name="Smith M.E."/>
            <person name="James T.Y."/>
            <person name="Grigoriev I.V."/>
        </authorList>
    </citation>
    <scope>NUCLEOTIDE SEQUENCE [LARGE SCALE GENOMIC DNA]</scope>
    <source>
        <strain evidence="14">CSF55</strain>
    </source>
</reference>
<dbReference type="GO" id="GO:0031261">
    <property type="term" value="C:DNA replication preinitiation complex"/>
    <property type="evidence" value="ECO:0007669"/>
    <property type="project" value="UniProtKB-ARBA"/>
</dbReference>
<keyword evidence="8 10" id="KW-0238">DNA-binding</keyword>
<dbReference type="GO" id="GO:0005656">
    <property type="term" value="C:nuclear pre-replicative complex"/>
    <property type="evidence" value="ECO:0007669"/>
    <property type="project" value="UniProtKB-ARBA"/>
</dbReference>
<dbReference type="Pfam" id="PF17207">
    <property type="entry name" value="MCM_OB"/>
    <property type="match status" value="1"/>
</dbReference>
<keyword evidence="4 10" id="KW-0547">Nucleotide-binding</keyword>
<dbReference type="InterPro" id="IPR031327">
    <property type="entry name" value="MCM"/>
</dbReference>
<dbReference type="PANTHER" id="PTHR11630">
    <property type="entry name" value="DNA REPLICATION LICENSING FACTOR MCM FAMILY MEMBER"/>
    <property type="match status" value="1"/>
</dbReference>
<gene>
    <name evidence="13" type="ORF">ROZALSC1DRAFT_24974</name>
</gene>
<feature type="domain" description="MCM OB" evidence="12">
    <location>
        <begin position="156"/>
        <end position="263"/>
    </location>
</feature>
<evidence type="ECO:0000256" key="8">
    <source>
        <dbReference type="ARBA" id="ARBA00023125"/>
    </source>
</evidence>
<dbReference type="InterPro" id="IPR027925">
    <property type="entry name" value="MCM_N"/>
</dbReference>
<dbReference type="GO" id="GO:0042555">
    <property type="term" value="C:MCM complex"/>
    <property type="evidence" value="ECO:0007669"/>
    <property type="project" value="UniProtKB-UniRule"/>
</dbReference>
<keyword evidence="10" id="KW-0131">Cell cycle</keyword>
<evidence type="ECO:0000256" key="5">
    <source>
        <dbReference type="ARBA" id="ARBA00022801"/>
    </source>
</evidence>
<evidence type="ECO:0000256" key="9">
    <source>
        <dbReference type="ARBA" id="ARBA00023242"/>
    </source>
</evidence>
<keyword evidence="5 10" id="KW-0378">Hydrolase</keyword>
<dbReference type="SUPFAM" id="SSF50249">
    <property type="entry name" value="Nucleic acid-binding proteins"/>
    <property type="match status" value="1"/>
</dbReference>
<dbReference type="SMART" id="SM00350">
    <property type="entry name" value="MCM"/>
    <property type="match status" value="1"/>
</dbReference>
<dbReference type="GO" id="GO:0003697">
    <property type="term" value="F:single-stranded DNA binding"/>
    <property type="evidence" value="ECO:0007669"/>
    <property type="project" value="TreeGrafter"/>
</dbReference>
<dbReference type="InterPro" id="IPR008049">
    <property type="entry name" value="MCM6"/>
</dbReference>
<keyword evidence="3 10" id="KW-0235">DNA replication</keyword>
<evidence type="ECO:0000256" key="2">
    <source>
        <dbReference type="ARBA" id="ARBA00008010"/>
    </source>
</evidence>
<evidence type="ECO:0000256" key="7">
    <source>
        <dbReference type="ARBA" id="ARBA00022840"/>
    </source>
</evidence>
<organism evidence="13 14">
    <name type="scientific">Rozella allomycis (strain CSF55)</name>
    <dbReference type="NCBI Taxonomy" id="988480"/>
    <lineage>
        <taxon>Eukaryota</taxon>
        <taxon>Fungi</taxon>
        <taxon>Fungi incertae sedis</taxon>
        <taxon>Cryptomycota</taxon>
        <taxon>Cryptomycota incertae sedis</taxon>
        <taxon>Rozella</taxon>
    </lineage>
</organism>
<dbReference type="PRINTS" id="PR01662">
    <property type="entry name" value="MCMPROTEIN6"/>
</dbReference>
<dbReference type="InterPro" id="IPR012340">
    <property type="entry name" value="NA-bd_OB-fold"/>
</dbReference>
<evidence type="ECO:0000259" key="11">
    <source>
        <dbReference type="Pfam" id="PF14551"/>
    </source>
</evidence>
<comment type="subunit">
    <text evidence="10">Component of the MCM2-7 complex.</text>
</comment>
<evidence type="ECO:0000256" key="10">
    <source>
        <dbReference type="RuleBase" id="RU368064"/>
    </source>
</evidence>
<dbReference type="FunFam" id="2.20.28.10:FF:000003">
    <property type="entry name" value="DNA helicase"/>
    <property type="match status" value="1"/>
</dbReference>
<name>A0A4P9YC77_ROZAC</name>
<dbReference type="Pfam" id="PF14551">
    <property type="entry name" value="MCM_N"/>
    <property type="match status" value="1"/>
</dbReference>
<dbReference type="GO" id="GO:0005524">
    <property type="term" value="F:ATP binding"/>
    <property type="evidence" value="ECO:0007669"/>
    <property type="project" value="UniProtKB-UniRule"/>
</dbReference>
<keyword evidence="9" id="KW-0539">Nucleus</keyword>
<protein>
    <recommendedName>
        <fullName evidence="10">DNA replication licensing factor MCM6</fullName>
        <ecNumber evidence="10">3.6.4.12</ecNumber>
    </recommendedName>
</protein>
<dbReference type="GO" id="GO:1990518">
    <property type="term" value="F:single-stranded 3'-5' DNA helicase activity"/>
    <property type="evidence" value="ECO:0007669"/>
    <property type="project" value="TreeGrafter"/>
</dbReference>
<evidence type="ECO:0000256" key="3">
    <source>
        <dbReference type="ARBA" id="ARBA00022705"/>
    </source>
</evidence>
<sequence length="314" mass="35811">MAERPLNRVTTIAAEKVRDDYAETASEEFYMFLESFAEQGSVLEPGMLDTETSMIKFTSDVSTNPKRGNLVYVQQLNSMRHDNSQTLYVDFNHVLKANETLATAIMNNYYRFVPYLEKAVYMFVKRHMPEYVFVGGGNVSKEFSVAFKNLNVHMRIREMTTKRIGMLMKTSGTITRTSEVKPELNKATFQCVLCGGIVREVVQQFKYTEPQKCVNPICMNKKEWRLLIEQSVFMNWQKIHIQENSNEIPAGSMPRTMIVVPDVSVMSLPGGKIEKSREGGRSKEGYGEGISGLKSLGVREMSYKLVFVACYIEM</sequence>
<dbReference type="Gene3D" id="3.30.1640.10">
    <property type="entry name" value="mini-chromosome maintenance (MCM) complex, chain A, domain 1"/>
    <property type="match status" value="1"/>
</dbReference>
<dbReference type="EMBL" id="ML006303">
    <property type="protein sequence ID" value="RKP16705.1"/>
    <property type="molecule type" value="Genomic_DNA"/>
</dbReference>
<accession>A0A4P9YC77</accession>
<dbReference type="GO" id="GO:1902969">
    <property type="term" value="P:mitotic DNA replication"/>
    <property type="evidence" value="ECO:0007669"/>
    <property type="project" value="TreeGrafter"/>
</dbReference>
<dbReference type="Gene3D" id="2.20.28.10">
    <property type="match status" value="1"/>
</dbReference>
<evidence type="ECO:0000313" key="14">
    <source>
        <dbReference type="Proteomes" id="UP000281549"/>
    </source>
</evidence>
<comment type="catalytic activity">
    <reaction evidence="10">
        <text>ATP + H2O = ADP + phosphate + H(+)</text>
        <dbReference type="Rhea" id="RHEA:13065"/>
        <dbReference type="ChEBI" id="CHEBI:15377"/>
        <dbReference type="ChEBI" id="CHEBI:15378"/>
        <dbReference type="ChEBI" id="CHEBI:30616"/>
        <dbReference type="ChEBI" id="CHEBI:43474"/>
        <dbReference type="ChEBI" id="CHEBI:456216"/>
        <dbReference type="EC" id="3.6.4.12"/>
    </reaction>
</comment>
<dbReference type="Gene3D" id="2.40.50.140">
    <property type="entry name" value="Nucleic acid-binding proteins"/>
    <property type="match status" value="1"/>
</dbReference>
<comment type="subcellular location">
    <subcellularLocation>
        <location evidence="1 10">Nucleus</location>
    </subcellularLocation>
</comment>
<dbReference type="GO" id="GO:0016787">
    <property type="term" value="F:hydrolase activity"/>
    <property type="evidence" value="ECO:0007669"/>
    <property type="project" value="UniProtKB-KW"/>
</dbReference>
<dbReference type="PANTHER" id="PTHR11630:SF43">
    <property type="entry name" value="DNA REPLICATION LICENSING FACTOR MCM6"/>
    <property type="match status" value="1"/>
</dbReference>
<dbReference type="AlphaFoldDB" id="A0A4P9YC77"/>
<proteinExistence type="inferred from homology"/>
<dbReference type="GO" id="GO:0097373">
    <property type="term" value="C:MCM core complex"/>
    <property type="evidence" value="ECO:0007669"/>
    <property type="project" value="UniProtKB-ARBA"/>
</dbReference>
<evidence type="ECO:0000259" key="12">
    <source>
        <dbReference type="Pfam" id="PF17207"/>
    </source>
</evidence>
<feature type="non-terminal residue" evidence="13">
    <location>
        <position position="314"/>
    </location>
</feature>
<feature type="domain" description="MCM N-terminal" evidence="11">
    <location>
        <begin position="27"/>
        <end position="149"/>
    </location>
</feature>
<dbReference type="GO" id="GO:0006270">
    <property type="term" value="P:DNA replication initiation"/>
    <property type="evidence" value="ECO:0007669"/>
    <property type="project" value="UniProtKB-UniRule"/>
</dbReference>
<keyword evidence="7 10" id="KW-0067">ATP-binding</keyword>